<evidence type="ECO:0000256" key="1">
    <source>
        <dbReference type="SAM" id="MobiDB-lite"/>
    </source>
</evidence>
<keyword evidence="3" id="KW-1185">Reference proteome</keyword>
<gene>
    <name evidence="2" type="ORF">Taro_018133</name>
</gene>
<dbReference type="Proteomes" id="UP000652761">
    <property type="component" value="Unassembled WGS sequence"/>
</dbReference>
<evidence type="ECO:0000313" key="2">
    <source>
        <dbReference type="EMBL" id="MQL85613.1"/>
    </source>
</evidence>
<comment type="caution">
    <text evidence="2">The sequence shown here is derived from an EMBL/GenBank/DDBJ whole genome shotgun (WGS) entry which is preliminary data.</text>
</comment>
<protein>
    <submittedName>
        <fullName evidence="2">Uncharacterized protein</fullName>
    </submittedName>
</protein>
<sequence>MAKVIQEGASRGGREGGGARRRRRRRRRWFVGRIGWLDVKEELCGPSCVRSIGGGCSGEEAERRAERGGTE</sequence>
<dbReference type="EMBL" id="NMUH01000838">
    <property type="protein sequence ID" value="MQL85613.1"/>
    <property type="molecule type" value="Genomic_DNA"/>
</dbReference>
<dbReference type="AlphaFoldDB" id="A0A843UY72"/>
<organism evidence="2 3">
    <name type="scientific">Colocasia esculenta</name>
    <name type="common">Wild taro</name>
    <name type="synonym">Arum esculentum</name>
    <dbReference type="NCBI Taxonomy" id="4460"/>
    <lineage>
        <taxon>Eukaryota</taxon>
        <taxon>Viridiplantae</taxon>
        <taxon>Streptophyta</taxon>
        <taxon>Embryophyta</taxon>
        <taxon>Tracheophyta</taxon>
        <taxon>Spermatophyta</taxon>
        <taxon>Magnoliopsida</taxon>
        <taxon>Liliopsida</taxon>
        <taxon>Araceae</taxon>
        <taxon>Aroideae</taxon>
        <taxon>Colocasieae</taxon>
        <taxon>Colocasia</taxon>
    </lineage>
</organism>
<proteinExistence type="predicted"/>
<name>A0A843UY72_COLES</name>
<reference evidence="2" key="1">
    <citation type="submission" date="2017-07" db="EMBL/GenBank/DDBJ databases">
        <title>Taro Niue Genome Assembly and Annotation.</title>
        <authorList>
            <person name="Atibalentja N."/>
            <person name="Keating K."/>
            <person name="Fields C.J."/>
        </authorList>
    </citation>
    <scope>NUCLEOTIDE SEQUENCE</scope>
    <source>
        <strain evidence="2">Niue_2</strain>
        <tissue evidence="2">Leaf</tissue>
    </source>
</reference>
<evidence type="ECO:0000313" key="3">
    <source>
        <dbReference type="Proteomes" id="UP000652761"/>
    </source>
</evidence>
<feature type="region of interest" description="Disordered" evidence="1">
    <location>
        <begin position="1"/>
        <end position="24"/>
    </location>
</feature>
<accession>A0A843UY72</accession>